<dbReference type="InterPro" id="IPR036259">
    <property type="entry name" value="MFS_trans_sf"/>
</dbReference>
<evidence type="ECO:0000256" key="8">
    <source>
        <dbReference type="SAM" id="MobiDB-lite"/>
    </source>
</evidence>
<dbReference type="Gene3D" id="1.20.1250.20">
    <property type="entry name" value="MFS general substrate transporter like domains"/>
    <property type="match status" value="1"/>
</dbReference>
<evidence type="ECO:0000256" key="1">
    <source>
        <dbReference type="ARBA" id="ARBA00004651"/>
    </source>
</evidence>
<dbReference type="GO" id="GO:0015125">
    <property type="term" value="F:bile acid transmembrane transporter activity"/>
    <property type="evidence" value="ECO:0007669"/>
    <property type="project" value="TreeGrafter"/>
</dbReference>
<dbReference type="GO" id="GO:0015347">
    <property type="term" value="F:sodium-independent organic anion transmembrane transporter activity"/>
    <property type="evidence" value="ECO:0007669"/>
    <property type="project" value="TreeGrafter"/>
</dbReference>
<dbReference type="InterPro" id="IPR002350">
    <property type="entry name" value="Kazal_dom"/>
</dbReference>
<gene>
    <name evidence="11" type="primary">LOC109896405</name>
</gene>
<keyword evidence="12" id="KW-1185">Reference proteome</keyword>
<dbReference type="Proteomes" id="UP000694557">
    <property type="component" value="Unassembled WGS sequence"/>
</dbReference>
<feature type="domain" description="Kazal-like" evidence="10">
    <location>
        <begin position="352"/>
        <end position="407"/>
    </location>
</feature>
<keyword evidence="3" id="KW-1003">Cell membrane</keyword>
<evidence type="ECO:0000256" key="6">
    <source>
        <dbReference type="ARBA" id="ARBA00023136"/>
    </source>
</evidence>
<keyword evidence="5 9" id="KW-1133">Transmembrane helix</keyword>
<evidence type="ECO:0000256" key="4">
    <source>
        <dbReference type="ARBA" id="ARBA00022692"/>
    </source>
</evidence>
<feature type="transmembrane region" description="Helical" evidence="9">
    <location>
        <begin position="188"/>
        <end position="216"/>
    </location>
</feature>
<comment type="subcellular location">
    <subcellularLocation>
        <location evidence="1">Cell membrane</location>
        <topology evidence="1">Multi-pass membrane protein</topology>
    </subcellularLocation>
</comment>
<keyword evidence="7" id="KW-1015">Disulfide bond</keyword>
<dbReference type="GO" id="GO:0016323">
    <property type="term" value="C:basolateral plasma membrane"/>
    <property type="evidence" value="ECO:0007669"/>
    <property type="project" value="TreeGrafter"/>
</dbReference>
<comment type="similarity">
    <text evidence="2">Belongs to the organo anion transporter (TC 2.A.60) family.</text>
</comment>
<keyword evidence="6 9" id="KW-0472">Membrane</keyword>
<evidence type="ECO:0000256" key="2">
    <source>
        <dbReference type="ARBA" id="ARBA00009657"/>
    </source>
</evidence>
<feature type="transmembrane region" description="Helical" evidence="9">
    <location>
        <begin position="521"/>
        <end position="545"/>
    </location>
</feature>
<evidence type="ECO:0000256" key="7">
    <source>
        <dbReference type="ARBA" id="ARBA00023157"/>
    </source>
</evidence>
<reference evidence="11" key="1">
    <citation type="submission" date="2025-08" db="UniProtKB">
        <authorList>
            <consortium name="Ensembl"/>
        </authorList>
    </citation>
    <scope>IDENTIFICATION</scope>
</reference>
<proteinExistence type="inferred from homology"/>
<dbReference type="PROSITE" id="PS51465">
    <property type="entry name" value="KAZAL_2"/>
    <property type="match status" value="1"/>
</dbReference>
<feature type="compositionally biased region" description="Basic and acidic residues" evidence="8">
    <location>
        <begin position="583"/>
        <end position="598"/>
    </location>
</feature>
<feature type="region of interest" description="Disordered" evidence="8">
    <location>
        <begin position="553"/>
        <end position="677"/>
    </location>
</feature>
<feature type="transmembrane region" description="Helical" evidence="9">
    <location>
        <begin position="70"/>
        <end position="90"/>
    </location>
</feature>
<organism evidence="11 12">
    <name type="scientific">Oncorhynchus kisutch</name>
    <name type="common">Coho salmon</name>
    <name type="synonym">Salmo kisutch</name>
    <dbReference type="NCBI Taxonomy" id="8019"/>
    <lineage>
        <taxon>Eukaryota</taxon>
        <taxon>Metazoa</taxon>
        <taxon>Chordata</taxon>
        <taxon>Craniata</taxon>
        <taxon>Vertebrata</taxon>
        <taxon>Euteleostomi</taxon>
        <taxon>Actinopterygii</taxon>
        <taxon>Neopterygii</taxon>
        <taxon>Teleostei</taxon>
        <taxon>Protacanthopterygii</taxon>
        <taxon>Salmoniformes</taxon>
        <taxon>Salmonidae</taxon>
        <taxon>Salmoninae</taxon>
        <taxon>Oncorhynchus</taxon>
    </lineage>
</organism>
<feature type="compositionally biased region" description="Polar residues" evidence="8">
    <location>
        <begin position="618"/>
        <end position="632"/>
    </location>
</feature>
<feature type="transmembrane region" description="Helical" evidence="9">
    <location>
        <begin position="315"/>
        <end position="336"/>
    </location>
</feature>
<dbReference type="PANTHER" id="PTHR11388">
    <property type="entry name" value="ORGANIC ANION TRANSPORTER"/>
    <property type="match status" value="1"/>
</dbReference>
<protein>
    <submittedName>
        <fullName evidence="11">Solute carrier organic anion transporter family, member 1E1</fullName>
    </submittedName>
</protein>
<evidence type="ECO:0000256" key="3">
    <source>
        <dbReference type="ARBA" id="ARBA00022475"/>
    </source>
</evidence>
<feature type="compositionally biased region" description="Basic and acidic residues" evidence="8">
    <location>
        <begin position="633"/>
        <end position="648"/>
    </location>
</feature>
<dbReference type="PANTHER" id="PTHR11388:SF89">
    <property type="entry name" value="SOLUTE CARRIER ORGANIC ANION TRANSPORTER FAMILY MEMBER 1B3"/>
    <property type="match status" value="1"/>
</dbReference>
<dbReference type="GeneTree" id="ENSGT01150000286901"/>
<evidence type="ECO:0000259" key="10">
    <source>
        <dbReference type="PROSITE" id="PS51465"/>
    </source>
</evidence>
<feature type="transmembrane region" description="Helical" evidence="9">
    <location>
        <begin position="102"/>
        <end position="125"/>
    </location>
</feature>
<dbReference type="AlphaFoldDB" id="A0A8C7GE44"/>
<reference evidence="11" key="2">
    <citation type="submission" date="2025-09" db="UniProtKB">
        <authorList>
            <consortium name="Ensembl"/>
        </authorList>
    </citation>
    <scope>IDENTIFICATION</scope>
</reference>
<sequence length="709" mass="77869">MGDPAEDRGKLTSQQELCVSDKHATKRPCCSTLKLFIVALSFAYFSKVLSGTYMKSAITQIERRFDLSSSLIGLIDGSFEMGNLLFLAVVSHFGAKLHRPRLIAVGCFLMAVGSFLTVVHTSYLIEELYCAPVCLCMIPSVDCVRDSSSHMWIYVFLGNALRGIGETPVTPLGISYIDDFAKAENSAFYIACLQTITLLGPMFGFLLGSLCASLYVDIGYVDLETVTITPKDARWVGAWWLGFLVSSVIMLLSGIPFWFLPRSLPKQGEENKLPPSSPTQDGTENNNATSHQAMTLAEIAKGFIPSLKKLLSTPAYFLLLCGSLLKFNSFIGLLTFKAKYMEQQFGQSAARANFLIECNRDCSCLAGEWDPVCSDNGITYTSPCLAGCSSSTGYGKNTVFHNCSCVLSSAPEGSMSVILGQCPRSRECSRSFTSYMAVSVLSSFINSLGTTPGYMVIIRCIKPELKSLALGIQTLVMRTLGGIPAPVYFGALIDSTCLRWGIKKCGGRGACRMYDSDMYRVIFLGLITCLSGSSYFFIIAVIALLRIQFRKEGDTTTGQPPHSSLEIELQTPPKTTEPLNTPKEIEVHTPKEGEREGEPEQDNSLQTQKDTEVEEELSNTQVERTSDLSLTRSQKEEVEEVFSRREEDVTPDAIPPAPVSKEEEKPSDQANEQADGEVIVIHTHREKDNPHNLLAEMNHTEVEVEGLQG</sequence>
<feature type="transmembrane region" description="Helical" evidence="9">
    <location>
        <begin position="32"/>
        <end position="50"/>
    </location>
</feature>
<dbReference type="SUPFAM" id="SSF103473">
    <property type="entry name" value="MFS general substrate transporter"/>
    <property type="match status" value="1"/>
</dbReference>
<name>A0A8C7GE44_ONCKI</name>
<evidence type="ECO:0000313" key="12">
    <source>
        <dbReference type="Proteomes" id="UP000694557"/>
    </source>
</evidence>
<evidence type="ECO:0000256" key="5">
    <source>
        <dbReference type="ARBA" id="ARBA00022989"/>
    </source>
</evidence>
<dbReference type="InterPro" id="IPR004156">
    <property type="entry name" value="OATP"/>
</dbReference>
<accession>A0A8C7GE44</accession>
<evidence type="ECO:0000313" key="11">
    <source>
        <dbReference type="Ensembl" id="ENSOKIP00005042186.1"/>
    </source>
</evidence>
<dbReference type="GO" id="GO:0043252">
    <property type="term" value="P:sodium-independent organic anion transport"/>
    <property type="evidence" value="ECO:0007669"/>
    <property type="project" value="TreeGrafter"/>
</dbReference>
<keyword evidence="4 9" id="KW-0812">Transmembrane</keyword>
<feature type="transmembrane region" description="Helical" evidence="9">
    <location>
        <begin position="237"/>
        <end position="259"/>
    </location>
</feature>
<dbReference type="Ensembl" id="ENSOKIT00005044473.1">
    <property type="protein sequence ID" value="ENSOKIP00005042186.1"/>
    <property type="gene ID" value="ENSOKIG00005017631.1"/>
</dbReference>
<dbReference type="Pfam" id="PF03137">
    <property type="entry name" value="OATP"/>
    <property type="match status" value="2"/>
</dbReference>
<evidence type="ECO:0000256" key="9">
    <source>
        <dbReference type="SAM" id="Phobius"/>
    </source>
</evidence>